<comment type="caution">
    <text evidence="2">The sequence shown here is derived from an EMBL/GenBank/DDBJ whole genome shotgun (WGS) entry which is preliminary data.</text>
</comment>
<sequence length="91" mass="10514">MIEFRLLESGVEPRDLPGTHPGAYTEAAQRGILSEYSAMDIQELWRDHRAKTYYQDGLAARQRAEILYELATETHEFIVNQSSKRHECLCT</sequence>
<name>A0A830GDW2_9EURY</name>
<dbReference type="Proteomes" id="UP000608850">
    <property type="component" value="Unassembled WGS sequence"/>
</dbReference>
<dbReference type="InterPro" id="IPR058467">
    <property type="entry name" value="DUF8154"/>
</dbReference>
<proteinExistence type="predicted"/>
<dbReference type="EMBL" id="BMOQ01000006">
    <property type="protein sequence ID" value="GGN22086.1"/>
    <property type="molecule type" value="Genomic_DNA"/>
</dbReference>
<evidence type="ECO:0000313" key="2">
    <source>
        <dbReference type="EMBL" id="GGN22086.1"/>
    </source>
</evidence>
<evidence type="ECO:0000259" key="1">
    <source>
        <dbReference type="Pfam" id="PF26481"/>
    </source>
</evidence>
<protein>
    <recommendedName>
        <fullName evidence="1">DUF8154 domain-containing protein</fullName>
    </recommendedName>
</protein>
<feature type="domain" description="DUF8154" evidence="1">
    <location>
        <begin position="2"/>
        <end position="90"/>
    </location>
</feature>
<gene>
    <name evidence="2" type="ORF">GCM10009021_24410</name>
</gene>
<accession>A0A830GDW2</accession>
<organism evidence="2 3">
    <name type="scientific">Halarchaeum nitratireducens</name>
    <dbReference type="NCBI Taxonomy" id="489913"/>
    <lineage>
        <taxon>Archaea</taxon>
        <taxon>Methanobacteriati</taxon>
        <taxon>Methanobacteriota</taxon>
        <taxon>Stenosarchaea group</taxon>
        <taxon>Halobacteria</taxon>
        <taxon>Halobacteriales</taxon>
        <taxon>Halobacteriaceae</taxon>
    </lineage>
</organism>
<dbReference type="Pfam" id="PF26481">
    <property type="entry name" value="DUF8154"/>
    <property type="match status" value="1"/>
</dbReference>
<keyword evidence="3" id="KW-1185">Reference proteome</keyword>
<dbReference type="AlphaFoldDB" id="A0A830GDW2"/>
<dbReference type="PROSITE" id="PS50096">
    <property type="entry name" value="IQ"/>
    <property type="match status" value="1"/>
</dbReference>
<reference evidence="2 3" key="1">
    <citation type="journal article" date="2019" name="Int. J. Syst. Evol. Microbiol.">
        <title>The Global Catalogue of Microorganisms (GCM) 10K type strain sequencing project: providing services to taxonomists for standard genome sequencing and annotation.</title>
        <authorList>
            <consortium name="The Broad Institute Genomics Platform"/>
            <consortium name="The Broad Institute Genome Sequencing Center for Infectious Disease"/>
            <person name="Wu L."/>
            <person name="Ma J."/>
        </authorList>
    </citation>
    <scope>NUCLEOTIDE SEQUENCE [LARGE SCALE GENOMIC DNA]</scope>
    <source>
        <strain evidence="2 3">JCM 16331</strain>
    </source>
</reference>
<evidence type="ECO:0000313" key="3">
    <source>
        <dbReference type="Proteomes" id="UP000608850"/>
    </source>
</evidence>